<dbReference type="PANTHER" id="PTHR30055">
    <property type="entry name" value="HTH-TYPE TRANSCRIPTIONAL REGULATOR RUTR"/>
    <property type="match status" value="1"/>
</dbReference>
<comment type="caution">
    <text evidence="4">The sequence shown here is derived from an EMBL/GenBank/DDBJ whole genome shotgun (WGS) entry which is preliminary data.</text>
</comment>
<dbReference type="EMBL" id="BAAAQD010000025">
    <property type="protein sequence ID" value="GAA1555992.1"/>
    <property type="molecule type" value="Genomic_DNA"/>
</dbReference>
<accession>A0ABN2CEH4</accession>
<dbReference type="PRINTS" id="PR00455">
    <property type="entry name" value="HTHTETR"/>
</dbReference>
<gene>
    <name evidence="4" type="ORF">GCM10009827_091000</name>
</gene>
<proteinExistence type="predicted"/>
<dbReference type="InterPro" id="IPR001647">
    <property type="entry name" value="HTH_TetR"/>
</dbReference>
<evidence type="ECO:0000313" key="4">
    <source>
        <dbReference type="EMBL" id="GAA1555992.1"/>
    </source>
</evidence>
<dbReference type="Proteomes" id="UP001501470">
    <property type="component" value="Unassembled WGS sequence"/>
</dbReference>
<dbReference type="InterPro" id="IPR050109">
    <property type="entry name" value="HTH-type_TetR-like_transc_reg"/>
</dbReference>
<name>A0ABN2CEH4_9ACTN</name>
<keyword evidence="1 2" id="KW-0238">DNA-binding</keyword>
<dbReference type="SUPFAM" id="SSF46689">
    <property type="entry name" value="Homeodomain-like"/>
    <property type="match status" value="1"/>
</dbReference>
<dbReference type="Gene3D" id="1.10.357.10">
    <property type="entry name" value="Tetracycline Repressor, domain 2"/>
    <property type="match status" value="1"/>
</dbReference>
<evidence type="ECO:0000313" key="5">
    <source>
        <dbReference type="Proteomes" id="UP001501470"/>
    </source>
</evidence>
<dbReference type="RefSeq" id="WP_344510602.1">
    <property type="nucleotide sequence ID" value="NZ_BAAAQD010000025.1"/>
</dbReference>
<evidence type="ECO:0000256" key="2">
    <source>
        <dbReference type="PROSITE-ProRule" id="PRU00335"/>
    </source>
</evidence>
<reference evidence="4 5" key="1">
    <citation type="journal article" date="2019" name="Int. J. Syst. Evol. Microbiol.">
        <title>The Global Catalogue of Microorganisms (GCM) 10K type strain sequencing project: providing services to taxonomists for standard genome sequencing and annotation.</title>
        <authorList>
            <consortium name="The Broad Institute Genomics Platform"/>
            <consortium name="The Broad Institute Genome Sequencing Center for Infectious Disease"/>
            <person name="Wu L."/>
            <person name="Ma J."/>
        </authorList>
    </citation>
    <scope>NUCLEOTIDE SEQUENCE [LARGE SCALE GENOMIC DNA]</scope>
    <source>
        <strain evidence="4 5">JCM 15933</strain>
    </source>
</reference>
<dbReference type="PANTHER" id="PTHR30055:SF219">
    <property type="entry name" value="TRANSCRIPTIONAL REGULATORY PROTEIN"/>
    <property type="match status" value="1"/>
</dbReference>
<dbReference type="InterPro" id="IPR009057">
    <property type="entry name" value="Homeodomain-like_sf"/>
</dbReference>
<dbReference type="Pfam" id="PF00440">
    <property type="entry name" value="TetR_N"/>
    <property type="match status" value="1"/>
</dbReference>
<keyword evidence="5" id="KW-1185">Reference proteome</keyword>
<protein>
    <recommendedName>
        <fullName evidence="3">HTH tetR-type domain-containing protein</fullName>
    </recommendedName>
</protein>
<feature type="DNA-binding region" description="H-T-H motif" evidence="2">
    <location>
        <begin position="24"/>
        <end position="43"/>
    </location>
</feature>
<evidence type="ECO:0000259" key="3">
    <source>
        <dbReference type="PROSITE" id="PS50977"/>
    </source>
</evidence>
<organism evidence="4 5">
    <name type="scientific">Dactylosporangium maewongense</name>
    <dbReference type="NCBI Taxonomy" id="634393"/>
    <lineage>
        <taxon>Bacteria</taxon>
        <taxon>Bacillati</taxon>
        <taxon>Actinomycetota</taxon>
        <taxon>Actinomycetes</taxon>
        <taxon>Micromonosporales</taxon>
        <taxon>Micromonosporaceae</taxon>
        <taxon>Dactylosporangium</taxon>
    </lineage>
</organism>
<evidence type="ECO:0000256" key="1">
    <source>
        <dbReference type="ARBA" id="ARBA00023125"/>
    </source>
</evidence>
<feature type="domain" description="HTH tetR-type" evidence="3">
    <location>
        <begin position="1"/>
        <end position="61"/>
    </location>
</feature>
<dbReference type="PROSITE" id="PS50977">
    <property type="entry name" value="HTH_TETR_2"/>
    <property type="match status" value="1"/>
</dbReference>
<sequence>MNTQGRIIEAARTCLLADGYAALSTRRVAERAGVPLSQIHYHFGGKQGVILALLDHENQQLVARQVRMYGAETPLWKRYEQACDFLDDDLASGYVRVLQEMIAAGWSDPQVAARVTAMLEAWFAVLVQVSTEAEQRFGSLGPMRPGDVAGLIGLSFLGGEAVVLLGSEEWSGRVRGWLRSVGDLIRHFEEGDVSGPSRS</sequence>